<evidence type="ECO:0000313" key="1">
    <source>
        <dbReference type="EMBL" id="JAH76932.1"/>
    </source>
</evidence>
<proteinExistence type="predicted"/>
<dbReference type="AlphaFoldDB" id="A0A0E9VFS4"/>
<accession>A0A0E9VFS4</accession>
<dbReference type="EMBL" id="GBXM01031645">
    <property type="protein sequence ID" value="JAH76932.1"/>
    <property type="molecule type" value="Transcribed_RNA"/>
</dbReference>
<organism evidence="1">
    <name type="scientific">Anguilla anguilla</name>
    <name type="common">European freshwater eel</name>
    <name type="synonym">Muraena anguilla</name>
    <dbReference type="NCBI Taxonomy" id="7936"/>
    <lineage>
        <taxon>Eukaryota</taxon>
        <taxon>Metazoa</taxon>
        <taxon>Chordata</taxon>
        <taxon>Craniata</taxon>
        <taxon>Vertebrata</taxon>
        <taxon>Euteleostomi</taxon>
        <taxon>Actinopterygii</taxon>
        <taxon>Neopterygii</taxon>
        <taxon>Teleostei</taxon>
        <taxon>Anguilliformes</taxon>
        <taxon>Anguillidae</taxon>
        <taxon>Anguilla</taxon>
    </lineage>
</organism>
<protein>
    <submittedName>
        <fullName evidence="1">Uncharacterized protein</fullName>
    </submittedName>
</protein>
<reference evidence="1" key="1">
    <citation type="submission" date="2014-11" db="EMBL/GenBank/DDBJ databases">
        <authorList>
            <person name="Amaro Gonzalez C."/>
        </authorList>
    </citation>
    <scope>NUCLEOTIDE SEQUENCE</scope>
</reference>
<reference evidence="1" key="2">
    <citation type="journal article" date="2015" name="Fish Shellfish Immunol.">
        <title>Early steps in the European eel (Anguilla anguilla)-Vibrio vulnificus interaction in the gills: Role of the RtxA13 toxin.</title>
        <authorList>
            <person name="Callol A."/>
            <person name="Pajuelo D."/>
            <person name="Ebbesson L."/>
            <person name="Teles M."/>
            <person name="MacKenzie S."/>
            <person name="Amaro C."/>
        </authorList>
    </citation>
    <scope>NUCLEOTIDE SEQUENCE</scope>
</reference>
<name>A0A0E9VFS4_ANGAN</name>
<sequence>MYSSSPDGPQCLVFGAFQHLST</sequence>